<evidence type="ECO:0000256" key="2">
    <source>
        <dbReference type="ARBA" id="ARBA00022448"/>
    </source>
</evidence>
<dbReference type="OrthoDB" id="6500128at2759"/>
<organism evidence="10 11">
    <name type="scientific">Streblomastix strix</name>
    <dbReference type="NCBI Taxonomy" id="222440"/>
    <lineage>
        <taxon>Eukaryota</taxon>
        <taxon>Metamonada</taxon>
        <taxon>Preaxostyla</taxon>
        <taxon>Oxymonadida</taxon>
        <taxon>Streblomastigidae</taxon>
        <taxon>Streblomastix</taxon>
    </lineage>
</organism>
<comment type="caution">
    <text evidence="10">The sequence shown here is derived from an EMBL/GenBank/DDBJ whole genome shotgun (WGS) entry which is preliminary data.</text>
</comment>
<feature type="transmembrane region" description="Helical" evidence="8">
    <location>
        <begin position="167"/>
        <end position="189"/>
    </location>
</feature>
<evidence type="ECO:0000256" key="4">
    <source>
        <dbReference type="ARBA" id="ARBA00022741"/>
    </source>
</evidence>
<dbReference type="Proteomes" id="UP000324800">
    <property type="component" value="Unassembled WGS sequence"/>
</dbReference>
<evidence type="ECO:0000256" key="5">
    <source>
        <dbReference type="ARBA" id="ARBA00022840"/>
    </source>
</evidence>
<dbReference type="InterPro" id="IPR050173">
    <property type="entry name" value="ABC_transporter_C-like"/>
</dbReference>
<dbReference type="Pfam" id="PF00005">
    <property type="entry name" value="ABC_tran"/>
    <property type="match status" value="1"/>
</dbReference>
<evidence type="ECO:0000256" key="1">
    <source>
        <dbReference type="ARBA" id="ARBA00004141"/>
    </source>
</evidence>
<dbReference type="InterPro" id="IPR036640">
    <property type="entry name" value="ABC1_TM_sf"/>
</dbReference>
<protein>
    <submittedName>
        <fullName evidence="10">Putative Multidrug resistance-associated protein</fullName>
    </submittedName>
</protein>
<evidence type="ECO:0000256" key="3">
    <source>
        <dbReference type="ARBA" id="ARBA00022692"/>
    </source>
</evidence>
<evidence type="ECO:0000256" key="6">
    <source>
        <dbReference type="ARBA" id="ARBA00022989"/>
    </source>
</evidence>
<feature type="domain" description="ABC transporter" evidence="9">
    <location>
        <begin position="258"/>
        <end position="535"/>
    </location>
</feature>
<dbReference type="InterPro" id="IPR027417">
    <property type="entry name" value="P-loop_NTPase"/>
</dbReference>
<dbReference type="Gene3D" id="1.20.1560.10">
    <property type="entry name" value="ABC transporter type 1, transmembrane domain"/>
    <property type="match status" value="1"/>
</dbReference>
<keyword evidence="4" id="KW-0547">Nucleotide-binding</keyword>
<dbReference type="GO" id="GO:0005524">
    <property type="term" value="F:ATP binding"/>
    <property type="evidence" value="ECO:0007669"/>
    <property type="project" value="UniProtKB-KW"/>
</dbReference>
<dbReference type="GO" id="GO:0016020">
    <property type="term" value="C:membrane"/>
    <property type="evidence" value="ECO:0007669"/>
    <property type="project" value="UniProtKB-SubCell"/>
</dbReference>
<reference evidence="10 11" key="1">
    <citation type="submission" date="2019-03" db="EMBL/GenBank/DDBJ databases">
        <title>Single cell metagenomics reveals metabolic interactions within the superorganism composed of flagellate Streblomastix strix and complex community of Bacteroidetes bacteria on its surface.</title>
        <authorList>
            <person name="Treitli S.C."/>
            <person name="Kolisko M."/>
            <person name="Husnik F."/>
            <person name="Keeling P."/>
            <person name="Hampl V."/>
        </authorList>
    </citation>
    <scope>NUCLEOTIDE SEQUENCE [LARGE SCALE GENOMIC DNA]</scope>
    <source>
        <strain evidence="10">ST1C</strain>
    </source>
</reference>
<dbReference type="GO" id="GO:0042626">
    <property type="term" value="F:ATPase-coupled transmembrane transporter activity"/>
    <property type="evidence" value="ECO:0007669"/>
    <property type="project" value="TreeGrafter"/>
</dbReference>
<keyword evidence="6 8" id="KW-1133">Transmembrane helix</keyword>
<dbReference type="PROSITE" id="PS00211">
    <property type="entry name" value="ABC_TRANSPORTER_1"/>
    <property type="match status" value="1"/>
</dbReference>
<evidence type="ECO:0000256" key="8">
    <source>
        <dbReference type="SAM" id="Phobius"/>
    </source>
</evidence>
<dbReference type="PANTHER" id="PTHR24223">
    <property type="entry name" value="ATP-BINDING CASSETTE SUB-FAMILY C"/>
    <property type="match status" value="1"/>
</dbReference>
<dbReference type="InterPro" id="IPR003593">
    <property type="entry name" value="AAA+_ATPase"/>
</dbReference>
<name>A0A5J4VER5_9EUKA</name>
<sequence length="539" mass="60917">MGSDIQKSASNTIINKNNQKQINLETDDYEDISEDSSVAELRRGIIAREKQRRLDKKRSRNLLLLFFMGMVFISCNWTVLFFHRAVNRLEQEVTVVPTDSNTNKLEAYHLESDWEKKFQELNDVWSIRFVMFNEGKKWATLYSSMVSTIFMVGVILIGWYQMEATKLAVAITAAMIFGFLGVMIVQQVVELESKMTSLDRIRFYSSKLPQEKSYHGKKVKYGGGEYAIEEDAQQSANLKAGESLEIIPDNNWPKDGKVEFNMVTFRYRSGLPYVLNDVSFVLQGGEKIGVCGRTGAGKSSLLFALFRLIELDPQLLPKMIDLTTGFPMEVDANEPSHRGRVLIDDIDISSVELSRVRRSIAIIPQDPTLFTGTLRYNLDIAGRFQNKNNQKSSSDINQVDNSSDDRIWEVLGMVEMRDVVANLPLGLDTQVAEGGSNFSAGQRQLICFGRAILNNCRIVVMDEATASVDVETDAKIQRTIREQFVDKTVFVIAHRLNTIMNSDRIMVMADGRVAEIDTPENLKNNQDSALNGLIRSLDH</sequence>
<dbReference type="AlphaFoldDB" id="A0A5J4VER5"/>
<evidence type="ECO:0000313" key="11">
    <source>
        <dbReference type="Proteomes" id="UP000324800"/>
    </source>
</evidence>
<evidence type="ECO:0000259" key="9">
    <source>
        <dbReference type="PROSITE" id="PS50893"/>
    </source>
</evidence>
<gene>
    <name evidence="10" type="ORF">EZS28_023463</name>
</gene>
<proteinExistence type="predicted"/>
<dbReference type="SUPFAM" id="SSF90123">
    <property type="entry name" value="ABC transporter transmembrane region"/>
    <property type="match status" value="1"/>
</dbReference>
<dbReference type="FunFam" id="3.40.50.300:FF:000163">
    <property type="entry name" value="Multidrug resistance-associated protein member 4"/>
    <property type="match status" value="1"/>
</dbReference>
<dbReference type="InterPro" id="IPR017871">
    <property type="entry name" value="ABC_transporter-like_CS"/>
</dbReference>
<dbReference type="CDD" id="cd03244">
    <property type="entry name" value="ABCC_MRP_domain2"/>
    <property type="match status" value="1"/>
</dbReference>
<accession>A0A5J4VER5</accession>
<keyword evidence="3 8" id="KW-0812">Transmembrane</keyword>
<dbReference type="SUPFAM" id="SSF52540">
    <property type="entry name" value="P-loop containing nucleoside triphosphate hydrolases"/>
    <property type="match status" value="1"/>
</dbReference>
<feature type="transmembrane region" description="Helical" evidence="8">
    <location>
        <begin position="62"/>
        <end position="82"/>
    </location>
</feature>
<evidence type="ECO:0000313" key="10">
    <source>
        <dbReference type="EMBL" id="KAA6381011.1"/>
    </source>
</evidence>
<dbReference type="InterPro" id="IPR003439">
    <property type="entry name" value="ABC_transporter-like_ATP-bd"/>
</dbReference>
<dbReference type="Gene3D" id="3.40.50.300">
    <property type="entry name" value="P-loop containing nucleotide triphosphate hydrolases"/>
    <property type="match status" value="1"/>
</dbReference>
<keyword evidence="2" id="KW-0813">Transport</keyword>
<evidence type="ECO:0000256" key="7">
    <source>
        <dbReference type="ARBA" id="ARBA00023136"/>
    </source>
</evidence>
<dbReference type="EMBL" id="SNRW01007581">
    <property type="protein sequence ID" value="KAA6381011.1"/>
    <property type="molecule type" value="Genomic_DNA"/>
</dbReference>
<dbReference type="GO" id="GO:0016887">
    <property type="term" value="F:ATP hydrolysis activity"/>
    <property type="evidence" value="ECO:0007669"/>
    <property type="project" value="InterPro"/>
</dbReference>
<keyword evidence="5" id="KW-0067">ATP-binding</keyword>
<dbReference type="SMART" id="SM00382">
    <property type="entry name" value="AAA"/>
    <property type="match status" value="1"/>
</dbReference>
<dbReference type="PROSITE" id="PS50893">
    <property type="entry name" value="ABC_TRANSPORTER_2"/>
    <property type="match status" value="1"/>
</dbReference>
<comment type="subcellular location">
    <subcellularLocation>
        <location evidence="1">Membrane</location>
        <topology evidence="1">Multi-pass membrane protein</topology>
    </subcellularLocation>
</comment>
<keyword evidence="7 8" id="KW-0472">Membrane</keyword>
<feature type="transmembrane region" description="Helical" evidence="8">
    <location>
        <begin position="139"/>
        <end position="160"/>
    </location>
</feature>